<gene>
    <name evidence="2" type="ORF">R1flu_003515</name>
</gene>
<protein>
    <submittedName>
        <fullName evidence="2">Uncharacterized protein</fullName>
    </submittedName>
</protein>
<feature type="region of interest" description="Disordered" evidence="1">
    <location>
        <begin position="77"/>
        <end position="112"/>
    </location>
</feature>
<dbReference type="EMBL" id="JBHFFA010000006">
    <property type="protein sequence ID" value="KAL2623310.1"/>
    <property type="molecule type" value="Genomic_DNA"/>
</dbReference>
<accession>A0ABD1Y9A5</accession>
<evidence type="ECO:0000313" key="2">
    <source>
        <dbReference type="EMBL" id="KAL2623310.1"/>
    </source>
</evidence>
<dbReference type="Proteomes" id="UP001605036">
    <property type="component" value="Unassembled WGS sequence"/>
</dbReference>
<sequence>MRYICEGPAKNIASDVRSQLRAKSCSTLKLRNSRRRTLFPSMDTFTNGFLGFQLVLQIFKHKHRVQLLSRKSVLNSFLGGRGKPINSPPDEDGGEGAGDYEGNEELPVEGNT</sequence>
<reference evidence="2 3" key="1">
    <citation type="submission" date="2024-09" db="EMBL/GenBank/DDBJ databases">
        <title>Chromosome-scale assembly of Riccia fluitans.</title>
        <authorList>
            <person name="Paukszto L."/>
            <person name="Sawicki J."/>
            <person name="Karawczyk K."/>
            <person name="Piernik-Szablinska J."/>
            <person name="Szczecinska M."/>
            <person name="Mazdziarz M."/>
        </authorList>
    </citation>
    <scope>NUCLEOTIDE SEQUENCE [LARGE SCALE GENOMIC DNA]</scope>
    <source>
        <strain evidence="2">Rf_01</strain>
        <tissue evidence="2">Aerial parts of the thallus</tissue>
    </source>
</reference>
<evidence type="ECO:0000256" key="1">
    <source>
        <dbReference type="SAM" id="MobiDB-lite"/>
    </source>
</evidence>
<proteinExistence type="predicted"/>
<evidence type="ECO:0000313" key="3">
    <source>
        <dbReference type="Proteomes" id="UP001605036"/>
    </source>
</evidence>
<organism evidence="2 3">
    <name type="scientific">Riccia fluitans</name>
    <dbReference type="NCBI Taxonomy" id="41844"/>
    <lineage>
        <taxon>Eukaryota</taxon>
        <taxon>Viridiplantae</taxon>
        <taxon>Streptophyta</taxon>
        <taxon>Embryophyta</taxon>
        <taxon>Marchantiophyta</taxon>
        <taxon>Marchantiopsida</taxon>
        <taxon>Marchantiidae</taxon>
        <taxon>Marchantiales</taxon>
        <taxon>Ricciaceae</taxon>
        <taxon>Riccia</taxon>
    </lineage>
</organism>
<name>A0ABD1Y9A5_9MARC</name>
<dbReference type="AlphaFoldDB" id="A0ABD1Y9A5"/>
<feature type="compositionally biased region" description="Acidic residues" evidence="1">
    <location>
        <begin position="101"/>
        <end position="112"/>
    </location>
</feature>
<keyword evidence="3" id="KW-1185">Reference proteome</keyword>
<comment type="caution">
    <text evidence="2">The sequence shown here is derived from an EMBL/GenBank/DDBJ whole genome shotgun (WGS) entry which is preliminary data.</text>
</comment>